<dbReference type="STRING" id="1141098.A0A1Y2DAG0"/>
<dbReference type="PROSITE" id="PS00463">
    <property type="entry name" value="ZN2_CY6_FUNGAL_1"/>
    <property type="match status" value="1"/>
</dbReference>
<evidence type="ECO:0000313" key="5">
    <source>
        <dbReference type="EMBL" id="ORY56144.1"/>
    </source>
</evidence>
<sequence>MSHPLRQLLPMGRGKRQIPESEHELPANPVPKRTSAKAACEACRRRKSKCNAERPKCSSCIERLTQCEYKTLPTETHLTAQKRRLSDLEAKCRAYENLYSILRTSPPDEASLVLRRVRSGVDVETVLQSIQEGDLLLQLVLRPEWRYRYDFPYLKEMPSFLGLWPNPYLRSTLHDRALISPSQHRMLTEQLITSEDEMNRMYLVPYHAVSMTDFRLGSVDVAKWTTVSSDNALLRALVEIYFVFEFPFHPFFHKELFLDDLLNDRHRFCSPLLVNAVLAAAWHGYSGIKTRADYWHPENQGYRFLSEAKRLLDLEQGLGKITTVQAAAIINLTCNINGVDELSWSYLYKSIEMAQRLQLFTVSPESSREWQVAANTTAWCLFNWQAFACFHNFRSPLLSEPPNHPLPTYGEAEACYGEIWVSYPASKAPIGICNGEVFVAVCIFRVILNDMAKSFKHSSDADRVPLDDAYSARGRLRVWYANLPEPLRPDRIVLPNHLKVHMHYHVLLISLFEQFQHVEVPDRTDSPASIVAEAKACFETLIRLYYLRHGFESYDVTLLQFLPMLASSSLHGVTEANVSSDVKEAIRSTILLCAKGLREQGKNYYICEAIFRLFRNSLSQQDAQLLMREVSGIEQEDSRMVTMISEIRSQWPIGVFSKTKKNADNTVGHFLNWWERMMQDKPRQASKTPDVAQQDVVEQWTRYER</sequence>
<feature type="domain" description="Zn(2)-C6 fungal-type" evidence="4">
    <location>
        <begin position="39"/>
        <end position="69"/>
    </location>
</feature>
<dbReference type="GO" id="GO:0000981">
    <property type="term" value="F:DNA-binding transcription factor activity, RNA polymerase II-specific"/>
    <property type="evidence" value="ECO:0007669"/>
    <property type="project" value="InterPro"/>
</dbReference>
<dbReference type="GO" id="GO:0006351">
    <property type="term" value="P:DNA-templated transcription"/>
    <property type="evidence" value="ECO:0007669"/>
    <property type="project" value="InterPro"/>
</dbReference>
<dbReference type="CDD" id="cd00067">
    <property type="entry name" value="GAL4"/>
    <property type="match status" value="1"/>
</dbReference>
<dbReference type="OrthoDB" id="426882at2759"/>
<gene>
    <name evidence="5" type="ORF">BCR38DRAFT_120679</name>
</gene>
<evidence type="ECO:0000256" key="1">
    <source>
        <dbReference type="ARBA" id="ARBA00022723"/>
    </source>
</evidence>
<dbReference type="SUPFAM" id="SSF57701">
    <property type="entry name" value="Zn2/Cys6 DNA-binding domain"/>
    <property type="match status" value="1"/>
</dbReference>
<dbReference type="Pfam" id="PF04082">
    <property type="entry name" value="Fungal_trans"/>
    <property type="match status" value="1"/>
</dbReference>
<dbReference type="CDD" id="cd12148">
    <property type="entry name" value="fungal_TF_MHR"/>
    <property type="match status" value="1"/>
</dbReference>
<dbReference type="RefSeq" id="XP_040709990.1">
    <property type="nucleotide sequence ID" value="XM_040853469.1"/>
</dbReference>
<keyword evidence="1" id="KW-0479">Metal-binding</keyword>
<protein>
    <recommendedName>
        <fullName evidence="4">Zn(2)-C6 fungal-type domain-containing protein</fullName>
    </recommendedName>
</protein>
<reference evidence="5 6" key="1">
    <citation type="submission" date="2016-07" db="EMBL/GenBank/DDBJ databases">
        <title>Pervasive Adenine N6-methylation of Active Genes in Fungi.</title>
        <authorList>
            <consortium name="DOE Joint Genome Institute"/>
            <person name="Mondo S.J."/>
            <person name="Dannebaum R.O."/>
            <person name="Kuo R.C."/>
            <person name="Labutti K."/>
            <person name="Haridas S."/>
            <person name="Kuo A."/>
            <person name="Salamov A."/>
            <person name="Ahrendt S.R."/>
            <person name="Lipzen A."/>
            <person name="Sullivan W."/>
            <person name="Andreopoulos W.B."/>
            <person name="Clum A."/>
            <person name="Lindquist E."/>
            <person name="Daum C."/>
            <person name="Ramamoorthy G.K."/>
            <person name="Gryganskyi A."/>
            <person name="Culley D."/>
            <person name="Magnuson J.K."/>
            <person name="James T.Y."/>
            <person name="O'Malley M.A."/>
            <person name="Stajich J.E."/>
            <person name="Spatafora J.W."/>
            <person name="Visel A."/>
            <person name="Grigoriev I.V."/>
        </authorList>
    </citation>
    <scope>NUCLEOTIDE SEQUENCE [LARGE SCALE GENOMIC DNA]</scope>
    <source>
        <strain evidence="5 6">CBS 129021</strain>
    </source>
</reference>
<dbReference type="Pfam" id="PF00172">
    <property type="entry name" value="Zn_clus"/>
    <property type="match status" value="1"/>
</dbReference>
<dbReference type="GO" id="GO:0008270">
    <property type="term" value="F:zinc ion binding"/>
    <property type="evidence" value="ECO:0007669"/>
    <property type="project" value="InterPro"/>
</dbReference>
<dbReference type="AlphaFoldDB" id="A0A1Y2DAG0"/>
<dbReference type="PANTHER" id="PTHR47256">
    <property type="entry name" value="ZN(II)2CYS6 TRANSCRIPTION FACTOR (EUROFUNG)-RELATED"/>
    <property type="match status" value="1"/>
</dbReference>
<dbReference type="EMBL" id="MCFJ01000024">
    <property type="protein sequence ID" value="ORY56144.1"/>
    <property type="molecule type" value="Genomic_DNA"/>
</dbReference>
<dbReference type="Proteomes" id="UP000193689">
    <property type="component" value="Unassembled WGS sequence"/>
</dbReference>
<dbReference type="Gene3D" id="4.10.240.10">
    <property type="entry name" value="Zn(2)-C6 fungal-type DNA-binding domain"/>
    <property type="match status" value="1"/>
</dbReference>
<dbReference type="SMART" id="SM00066">
    <property type="entry name" value="GAL4"/>
    <property type="match status" value="1"/>
</dbReference>
<evidence type="ECO:0000313" key="6">
    <source>
        <dbReference type="Proteomes" id="UP000193689"/>
    </source>
</evidence>
<dbReference type="InterPro" id="IPR007219">
    <property type="entry name" value="XnlR_reg_dom"/>
</dbReference>
<evidence type="ECO:0000256" key="2">
    <source>
        <dbReference type="ARBA" id="ARBA00023242"/>
    </source>
</evidence>
<dbReference type="InterPro" id="IPR036864">
    <property type="entry name" value="Zn2-C6_fun-type_DNA-bd_sf"/>
</dbReference>
<proteinExistence type="predicted"/>
<dbReference type="GeneID" id="63769681"/>
<dbReference type="InterPro" id="IPR001138">
    <property type="entry name" value="Zn2Cys6_DnaBD"/>
</dbReference>
<dbReference type="PROSITE" id="PS50048">
    <property type="entry name" value="ZN2_CY6_FUNGAL_2"/>
    <property type="match status" value="1"/>
</dbReference>
<keyword evidence="6" id="KW-1185">Reference proteome</keyword>
<dbReference type="InterPro" id="IPR053187">
    <property type="entry name" value="Notoamide_regulator"/>
</dbReference>
<organism evidence="5 6">
    <name type="scientific">Pseudomassariella vexata</name>
    <dbReference type="NCBI Taxonomy" id="1141098"/>
    <lineage>
        <taxon>Eukaryota</taxon>
        <taxon>Fungi</taxon>
        <taxon>Dikarya</taxon>
        <taxon>Ascomycota</taxon>
        <taxon>Pezizomycotina</taxon>
        <taxon>Sordariomycetes</taxon>
        <taxon>Xylariomycetidae</taxon>
        <taxon>Amphisphaeriales</taxon>
        <taxon>Pseudomassariaceae</taxon>
        <taxon>Pseudomassariella</taxon>
    </lineage>
</organism>
<dbReference type="PANTHER" id="PTHR47256:SF1">
    <property type="entry name" value="ZN(II)2CYS6 TRANSCRIPTION FACTOR (EUROFUNG)"/>
    <property type="match status" value="1"/>
</dbReference>
<dbReference type="GO" id="GO:0003677">
    <property type="term" value="F:DNA binding"/>
    <property type="evidence" value="ECO:0007669"/>
    <property type="project" value="InterPro"/>
</dbReference>
<dbReference type="InParanoid" id="A0A1Y2DAG0"/>
<name>A0A1Y2DAG0_9PEZI</name>
<feature type="region of interest" description="Disordered" evidence="3">
    <location>
        <begin position="1"/>
        <end position="31"/>
    </location>
</feature>
<evidence type="ECO:0000259" key="4">
    <source>
        <dbReference type="PROSITE" id="PS50048"/>
    </source>
</evidence>
<evidence type="ECO:0000256" key="3">
    <source>
        <dbReference type="SAM" id="MobiDB-lite"/>
    </source>
</evidence>
<comment type="caution">
    <text evidence="5">The sequence shown here is derived from an EMBL/GenBank/DDBJ whole genome shotgun (WGS) entry which is preliminary data.</text>
</comment>
<accession>A0A1Y2DAG0</accession>
<keyword evidence="2" id="KW-0539">Nucleus</keyword>